<evidence type="ECO:0000256" key="4">
    <source>
        <dbReference type="ARBA" id="ARBA00010561"/>
    </source>
</evidence>
<evidence type="ECO:0000256" key="15">
    <source>
        <dbReference type="ARBA" id="ARBA00032605"/>
    </source>
</evidence>
<evidence type="ECO:0000256" key="18">
    <source>
        <dbReference type="ARBA" id="ARBA00049504"/>
    </source>
</evidence>
<evidence type="ECO:0000256" key="13">
    <source>
        <dbReference type="ARBA" id="ARBA00023136"/>
    </source>
</evidence>
<feature type="transmembrane region" description="Helical" evidence="19">
    <location>
        <begin position="58"/>
        <end position="76"/>
    </location>
</feature>
<evidence type="ECO:0000256" key="17">
    <source>
        <dbReference type="ARBA" id="ARBA00048623"/>
    </source>
</evidence>
<evidence type="ECO:0000256" key="19">
    <source>
        <dbReference type="HAMAP-Rule" id="MF_00719"/>
    </source>
</evidence>
<comment type="cofactor">
    <cofactor evidence="1 19">
        <name>Mg(2+)</name>
        <dbReference type="ChEBI" id="CHEBI:18420"/>
    </cofactor>
</comment>
<reference evidence="20 22" key="2">
    <citation type="submission" date="2014-07" db="EMBL/GenBank/DDBJ databases">
        <title>Porphyromonadaceae bacterium OUH 334697 = ATCC BAA-2682 = DSM 28341 draft genome.</title>
        <authorList>
            <person name="Sydenham T.V."/>
            <person name="Hasman H."/>
            <person name="Justesen U.S."/>
        </authorList>
    </citation>
    <scope>NUCLEOTIDE SEQUENCE [LARGE SCALE GENOMIC DNA]</scope>
    <source>
        <strain evidence="20 22">OUH 334697</strain>
    </source>
</reference>
<evidence type="ECO:0000256" key="6">
    <source>
        <dbReference type="ARBA" id="ARBA00015850"/>
    </source>
</evidence>
<keyword evidence="8 19" id="KW-0169">Cobalamin biosynthesis</keyword>
<comment type="pathway">
    <text evidence="3 19">Cofactor biosynthesis; adenosylcobalamin biosynthesis; adenosylcobalamin from cob(II)yrinate a,c-diamide: step 7/7.</text>
</comment>
<dbReference type="UniPathway" id="UPA00148">
    <property type="reaction ID" value="UER00238"/>
</dbReference>
<name>A0A0C3RFY3_9PORP</name>
<dbReference type="RefSeq" id="WP_041503548.1">
    <property type="nucleotide sequence ID" value="NZ_JPIT01000030.1"/>
</dbReference>
<evidence type="ECO:0000256" key="5">
    <source>
        <dbReference type="ARBA" id="ARBA00013200"/>
    </source>
</evidence>
<comment type="catalytic activity">
    <reaction evidence="18 19">
        <text>alpha-ribazole 5'-phosphate + adenosylcob(III)inamide-GDP = adenosylcob(III)alamin 5'-phosphate + GMP + H(+)</text>
        <dbReference type="Rhea" id="RHEA:23560"/>
        <dbReference type="ChEBI" id="CHEBI:15378"/>
        <dbReference type="ChEBI" id="CHEBI:57918"/>
        <dbReference type="ChEBI" id="CHEBI:58115"/>
        <dbReference type="ChEBI" id="CHEBI:60487"/>
        <dbReference type="ChEBI" id="CHEBI:60493"/>
        <dbReference type="EC" id="2.7.8.26"/>
    </reaction>
</comment>
<keyword evidence="7 19" id="KW-1003">Cell membrane</keyword>
<sequence length="253" mass="27967">MKGLLAAMMMFTRLPLWHWVSVDKRYFEEAIRYWPVIGFLTGFVTAGTFWLASFVLPVGIACVLAIIARVLLTGALHEDGLADFFDGFGGGTTKEKILAIMKDSHIGCYGTIGLLLYFLLYYSLLFAIGGSGVETSVLFAIILSADCFSKFCAAGMINTLSYVRKVEESKVHLLYNKVKLFLFAGVGFLVLIPFLFLDSYLWCAVFPALMMACGLRFFLKLKIGGYTGDCCGASVLLIEQVFYITIVALLFVC</sequence>
<evidence type="ECO:0000256" key="10">
    <source>
        <dbReference type="ARBA" id="ARBA00022692"/>
    </source>
</evidence>
<feature type="transmembrane region" description="Helical" evidence="19">
    <location>
        <begin position="137"/>
        <end position="157"/>
    </location>
</feature>
<evidence type="ECO:0000256" key="11">
    <source>
        <dbReference type="ARBA" id="ARBA00022842"/>
    </source>
</evidence>
<keyword evidence="10 19" id="KW-0812">Transmembrane</keyword>
<evidence type="ECO:0000256" key="16">
    <source>
        <dbReference type="ARBA" id="ARBA00032853"/>
    </source>
</evidence>
<dbReference type="AlphaFoldDB" id="A0A0C3RFY3"/>
<feature type="transmembrane region" description="Helical" evidence="19">
    <location>
        <begin position="178"/>
        <end position="196"/>
    </location>
</feature>
<reference evidence="21 23" key="1">
    <citation type="submission" date="2014-07" db="EMBL/GenBank/DDBJ databases">
        <title>Porphyromonadaceae bacterium OUH 308042 = ATCC BAA-2681 = DSM 28342 draft genome.</title>
        <authorList>
            <person name="Sydenham T.V."/>
            <person name="Hasman H."/>
            <person name="Justensen U.S."/>
        </authorList>
    </citation>
    <scope>NUCLEOTIDE SEQUENCE [LARGE SCALE GENOMIC DNA]</scope>
    <source>
        <strain evidence="21 23">OUH 308042</strain>
    </source>
</reference>
<dbReference type="InterPro" id="IPR003805">
    <property type="entry name" value="CobS"/>
</dbReference>
<dbReference type="GO" id="GO:0008818">
    <property type="term" value="F:cobalamin 5'-phosphate synthase activity"/>
    <property type="evidence" value="ECO:0007669"/>
    <property type="project" value="UniProtKB-UniRule"/>
</dbReference>
<evidence type="ECO:0000256" key="12">
    <source>
        <dbReference type="ARBA" id="ARBA00022989"/>
    </source>
</evidence>
<organism evidence="21 23">
    <name type="scientific">Sanguibacteroides justesenii</name>
    <dbReference type="NCBI Taxonomy" id="1547597"/>
    <lineage>
        <taxon>Bacteria</taxon>
        <taxon>Pseudomonadati</taxon>
        <taxon>Bacteroidota</taxon>
        <taxon>Bacteroidia</taxon>
        <taxon>Bacteroidales</taxon>
        <taxon>Porphyromonadaceae</taxon>
        <taxon>Sanguibacteroides</taxon>
    </lineage>
</organism>
<comment type="function">
    <text evidence="14 19">Joins adenosylcobinamide-GDP and alpha-ribazole to generate adenosylcobalamin (Ado-cobalamin). Also synthesizes adenosylcobalamin 5'-phosphate from adenosylcobinamide-GDP and alpha-ribazole 5'-phosphate.</text>
</comment>
<dbReference type="EC" id="2.7.8.26" evidence="5 19"/>
<feature type="transmembrane region" description="Helical" evidence="19">
    <location>
        <begin position="202"/>
        <end position="219"/>
    </location>
</feature>
<dbReference type="GO" id="GO:0009236">
    <property type="term" value="P:cobalamin biosynthetic process"/>
    <property type="evidence" value="ECO:0007669"/>
    <property type="project" value="UniProtKB-UniRule"/>
</dbReference>
<evidence type="ECO:0000256" key="2">
    <source>
        <dbReference type="ARBA" id="ARBA00004651"/>
    </source>
</evidence>
<dbReference type="Proteomes" id="UP000031980">
    <property type="component" value="Unassembled WGS sequence"/>
</dbReference>
<evidence type="ECO:0000256" key="9">
    <source>
        <dbReference type="ARBA" id="ARBA00022679"/>
    </source>
</evidence>
<evidence type="ECO:0000313" key="23">
    <source>
        <dbReference type="Proteomes" id="UP000031980"/>
    </source>
</evidence>
<evidence type="ECO:0000313" key="20">
    <source>
        <dbReference type="EMBL" id="KIO44230.1"/>
    </source>
</evidence>
<evidence type="ECO:0000313" key="22">
    <source>
        <dbReference type="Proteomes" id="UP000031937"/>
    </source>
</evidence>
<protein>
    <recommendedName>
        <fullName evidence="6 19">Adenosylcobinamide-GDP ribazoletransferase</fullName>
        <ecNumber evidence="5 19">2.7.8.26</ecNumber>
    </recommendedName>
    <alternativeName>
        <fullName evidence="16 19">Cobalamin synthase</fullName>
    </alternativeName>
    <alternativeName>
        <fullName evidence="15 19">Cobalamin-5'-phosphate synthase</fullName>
    </alternativeName>
</protein>
<proteinExistence type="inferred from homology"/>
<dbReference type="GO" id="GO:0051073">
    <property type="term" value="F:adenosylcobinamide-GDP ribazoletransferase activity"/>
    <property type="evidence" value="ECO:0007669"/>
    <property type="project" value="UniProtKB-UniRule"/>
</dbReference>
<dbReference type="EMBL" id="JPIT01000030">
    <property type="protein sequence ID" value="KIO44230.1"/>
    <property type="molecule type" value="Genomic_DNA"/>
</dbReference>
<dbReference type="Pfam" id="PF02654">
    <property type="entry name" value="CobS"/>
    <property type="match status" value="1"/>
</dbReference>
<comment type="similarity">
    <text evidence="4 19">Belongs to the CobS family.</text>
</comment>
<keyword evidence="11 19" id="KW-0460">Magnesium</keyword>
<comment type="catalytic activity">
    <reaction evidence="17 19">
        <text>alpha-ribazole + adenosylcob(III)inamide-GDP = adenosylcob(III)alamin + GMP + H(+)</text>
        <dbReference type="Rhea" id="RHEA:16049"/>
        <dbReference type="ChEBI" id="CHEBI:10329"/>
        <dbReference type="ChEBI" id="CHEBI:15378"/>
        <dbReference type="ChEBI" id="CHEBI:18408"/>
        <dbReference type="ChEBI" id="CHEBI:58115"/>
        <dbReference type="ChEBI" id="CHEBI:60487"/>
        <dbReference type="EC" id="2.7.8.26"/>
    </reaction>
</comment>
<keyword evidence="23" id="KW-1185">Reference proteome</keyword>
<dbReference type="PANTHER" id="PTHR34148">
    <property type="entry name" value="ADENOSYLCOBINAMIDE-GDP RIBAZOLETRANSFERASE"/>
    <property type="match status" value="1"/>
</dbReference>
<dbReference type="GO" id="GO:0005886">
    <property type="term" value="C:plasma membrane"/>
    <property type="evidence" value="ECO:0007669"/>
    <property type="project" value="UniProtKB-SubCell"/>
</dbReference>
<keyword evidence="13 19" id="KW-0472">Membrane</keyword>
<evidence type="ECO:0000256" key="8">
    <source>
        <dbReference type="ARBA" id="ARBA00022573"/>
    </source>
</evidence>
<evidence type="ECO:0000256" key="3">
    <source>
        <dbReference type="ARBA" id="ARBA00004663"/>
    </source>
</evidence>
<evidence type="ECO:0000313" key="21">
    <source>
        <dbReference type="EMBL" id="KIO44259.1"/>
    </source>
</evidence>
<dbReference type="Proteomes" id="UP000031937">
    <property type="component" value="Unassembled WGS sequence"/>
</dbReference>
<dbReference type="HAMAP" id="MF_00719">
    <property type="entry name" value="CobS"/>
    <property type="match status" value="1"/>
</dbReference>
<keyword evidence="12 19" id="KW-1133">Transmembrane helix</keyword>
<comment type="subcellular location">
    <subcellularLocation>
        <location evidence="2 19">Cell membrane</location>
        <topology evidence="2 19">Multi-pass membrane protein</topology>
    </subcellularLocation>
</comment>
<accession>A0A0C3RFY3</accession>
<feature type="transmembrane region" description="Helical" evidence="19">
    <location>
        <begin position="106"/>
        <end position="125"/>
    </location>
</feature>
<feature type="transmembrane region" description="Helical" evidence="19">
    <location>
        <begin position="231"/>
        <end position="252"/>
    </location>
</feature>
<evidence type="ECO:0000256" key="14">
    <source>
        <dbReference type="ARBA" id="ARBA00025228"/>
    </source>
</evidence>
<keyword evidence="9 19" id="KW-0808">Transferase</keyword>
<gene>
    <name evidence="19" type="primary">cobS</name>
    <name evidence="21" type="ORF">BA92_08570</name>
    <name evidence="20" type="ORF">IE90_09130</name>
</gene>
<evidence type="ECO:0000256" key="7">
    <source>
        <dbReference type="ARBA" id="ARBA00022475"/>
    </source>
</evidence>
<feature type="transmembrane region" description="Helical" evidence="19">
    <location>
        <begin position="33"/>
        <end position="52"/>
    </location>
</feature>
<comment type="caution">
    <text evidence="21">The sequence shown here is derived from an EMBL/GenBank/DDBJ whole genome shotgun (WGS) entry which is preliminary data.</text>
</comment>
<dbReference type="EMBL" id="JPIU01000039">
    <property type="protein sequence ID" value="KIO44259.1"/>
    <property type="molecule type" value="Genomic_DNA"/>
</dbReference>
<evidence type="ECO:0000256" key="1">
    <source>
        <dbReference type="ARBA" id="ARBA00001946"/>
    </source>
</evidence>
<dbReference type="PANTHER" id="PTHR34148:SF1">
    <property type="entry name" value="ADENOSYLCOBINAMIDE-GDP RIBAZOLETRANSFERASE"/>
    <property type="match status" value="1"/>
</dbReference>